<protein>
    <recommendedName>
        <fullName evidence="3">Nucleoside 5-triphosphatase RdgB (DHAPTP, dITP,XTP-specific)</fullName>
    </recommendedName>
</protein>
<evidence type="ECO:0008006" key="3">
    <source>
        <dbReference type="Google" id="ProtNLM"/>
    </source>
</evidence>
<organism evidence="1 2">
    <name type="scientific">Helicobacter pylori NY40</name>
    <dbReference type="NCBI Taxonomy" id="1426844"/>
    <lineage>
        <taxon>Bacteria</taxon>
        <taxon>Pseudomonadati</taxon>
        <taxon>Campylobacterota</taxon>
        <taxon>Epsilonproteobacteria</taxon>
        <taxon>Campylobacterales</taxon>
        <taxon>Helicobacteraceae</taxon>
        <taxon>Helicobacter</taxon>
    </lineage>
</organism>
<dbReference type="EMBL" id="AP014523">
    <property type="protein sequence ID" value="BAO97422.1"/>
    <property type="molecule type" value="Genomic_DNA"/>
</dbReference>
<evidence type="ECO:0000313" key="2">
    <source>
        <dbReference type="Proteomes" id="UP000031662"/>
    </source>
</evidence>
<name>A0A060PZW9_HELPX</name>
<evidence type="ECO:0000313" key="1">
    <source>
        <dbReference type="EMBL" id="BAO97422.1"/>
    </source>
</evidence>
<accession>A0A060PZW9</accession>
<gene>
    <name evidence="1" type="ORF">NY40_0401</name>
</gene>
<dbReference type="HOGENOM" id="CLU_080957_0_0_7"/>
<dbReference type="AlphaFoldDB" id="A0A060PZW9"/>
<reference evidence="1 2" key="1">
    <citation type="submission" date="2013-11" db="EMBL/GenBank/DDBJ databases">
        <title>Estimation of Helicobacter pylori bacteriophage ecology using H. pylori isolates.</title>
        <authorList>
            <person name="Uchiyama J."/>
            <person name="Takemura-Uchiyama I."/>
            <person name="Ujihara T."/>
            <person name="Matsuzaki S."/>
        </authorList>
    </citation>
    <scope>NUCLEOTIDE SEQUENCE [LARGE SCALE GENOMIC DNA]</scope>
    <source>
        <strain evidence="1 2">NY40</strain>
    </source>
</reference>
<proteinExistence type="predicted"/>
<dbReference type="Proteomes" id="UP000031662">
    <property type="component" value="Chromosome"/>
</dbReference>
<sequence>MEVFDSLGEFLGYKNIVNENVKNIHMWLKQKEKIENMEILGYIDTPTPDFQGSPSVAIINNKNSSKRHSVYFAITSSNILFGSVFFSIRHCIKATWQNDRDQFYAPYDDAFQDDSEFKNNCLIFMLFHTQNRITTTQGTNHFIPFSETEVNAKERYSSHALLDFLKGGIKENGDSLFLNAKKENKPLEFRQSVSKVLDAGREIYRYYHTQASTNRHYNANASLYDIKEFFQGRNAQGKLNLPTKAKDKHYKQLYANLQDALKDLAKEIQPKVYEYGFLRE</sequence>